<dbReference type="Pfam" id="PF04073">
    <property type="entry name" value="tRNA_edit"/>
    <property type="match status" value="1"/>
</dbReference>
<evidence type="ECO:0000313" key="3">
    <source>
        <dbReference type="Proteomes" id="UP000196655"/>
    </source>
</evidence>
<evidence type="ECO:0000313" key="2">
    <source>
        <dbReference type="EMBL" id="OWJ62681.1"/>
    </source>
</evidence>
<dbReference type="Gene3D" id="3.90.960.10">
    <property type="entry name" value="YbaK/aminoacyl-tRNA synthetase-associated domain"/>
    <property type="match status" value="1"/>
</dbReference>
<dbReference type="InterPro" id="IPR007214">
    <property type="entry name" value="YbaK/aa-tRNA-synth-assoc-dom"/>
</dbReference>
<dbReference type="InterPro" id="IPR036754">
    <property type="entry name" value="YbaK/aa-tRNA-synt-asso_dom_sf"/>
</dbReference>
<dbReference type="RefSeq" id="WP_088155996.1">
    <property type="nucleotide sequence ID" value="NZ_NHON01000094.1"/>
</dbReference>
<dbReference type="Proteomes" id="UP000196655">
    <property type="component" value="Unassembled WGS sequence"/>
</dbReference>
<dbReference type="CDD" id="cd04333">
    <property type="entry name" value="ProX_deacylase"/>
    <property type="match status" value="1"/>
</dbReference>
<dbReference type="STRING" id="1122125.GCA_000423185_03966"/>
<reference evidence="3" key="1">
    <citation type="submission" date="2017-05" db="EMBL/GenBank/DDBJ databases">
        <authorList>
            <person name="Macchi M."/>
            <person name="Festa S."/>
            <person name="Coppotelli B.M."/>
            <person name="Morelli I.S."/>
        </authorList>
    </citation>
    <scope>NUCLEOTIDE SEQUENCE [LARGE SCALE GENOMIC DNA]</scope>
    <source>
        <strain evidence="3">I</strain>
    </source>
</reference>
<feature type="domain" description="YbaK/aminoacyl-tRNA synthetase-associated" evidence="1">
    <location>
        <begin position="27"/>
        <end position="150"/>
    </location>
</feature>
<dbReference type="EMBL" id="NHON01000094">
    <property type="protein sequence ID" value="OWJ62681.1"/>
    <property type="molecule type" value="Genomic_DNA"/>
</dbReference>
<dbReference type="OrthoDB" id="9798760at2"/>
<comment type="caution">
    <text evidence="2">The sequence shown here is derived from an EMBL/GenBank/DDBJ whole genome shotgun (WGS) entry which is preliminary data.</text>
</comment>
<gene>
    <name evidence="2" type="ORF">BWR60_30135</name>
</gene>
<protein>
    <recommendedName>
        <fullName evidence="1">YbaK/aminoacyl-tRNA synthetase-associated domain-containing protein</fullName>
    </recommendedName>
</protein>
<organism evidence="2 3">
    <name type="scientific">Inquilinus limosus</name>
    <dbReference type="NCBI Taxonomy" id="171674"/>
    <lineage>
        <taxon>Bacteria</taxon>
        <taxon>Pseudomonadati</taxon>
        <taxon>Pseudomonadota</taxon>
        <taxon>Alphaproteobacteria</taxon>
        <taxon>Rhodospirillales</taxon>
        <taxon>Rhodospirillaceae</taxon>
        <taxon>Inquilinus</taxon>
    </lineage>
</organism>
<dbReference type="AlphaFoldDB" id="A0A211ZBP8"/>
<dbReference type="SUPFAM" id="SSF55826">
    <property type="entry name" value="YbaK/ProRS associated domain"/>
    <property type="match status" value="1"/>
</dbReference>
<evidence type="ECO:0000259" key="1">
    <source>
        <dbReference type="Pfam" id="PF04073"/>
    </source>
</evidence>
<keyword evidence="3" id="KW-1185">Reference proteome</keyword>
<dbReference type="PANTHER" id="PTHR30411">
    <property type="entry name" value="CYTOPLASMIC PROTEIN"/>
    <property type="match status" value="1"/>
</dbReference>
<name>A0A211ZBP8_9PROT</name>
<dbReference type="PANTHER" id="PTHR30411:SF1">
    <property type="entry name" value="CYTOPLASMIC PROTEIN"/>
    <property type="match status" value="1"/>
</dbReference>
<dbReference type="GO" id="GO:0002161">
    <property type="term" value="F:aminoacyl-tRNA deacylase activity"/>
    <property type="evidence" value="ECO:0007669"/>
    <property type="project" value="InterPro"/>
</dbReference>
<proteinExistence type="predicted"/>
<accession>A0A211ZBP8</accession>
<sequence length="164" mass="16581">MASSSERVAAALAAAGHEPEIRVFDASTRTSADAAAAIGCTVAQIAKSLVFRARGSNRPVLVIASGVNRVDETAVAAALAGRIDGLRIERADAGFVRDATGFAIGGVAPVGHATPPHVVIDRDLLALPRIWAAAGTPNSVFALTPDQLVALTGGVVADIAKRAP</sequence>